<evidence type="ECO:0000259" key="2">
    <source>
        <dbReference type="Pfam" id="PF00557"/>
    </source>
</evidence>
<dbReference type="InterPro" id="IPR050659">
    <property type="entry name" value="Peptidase_M24B"/>
</dbReference>
<name>A0A8G1RPE9_9EURO</name>
<dbReference type="PANTHER" id="PTHR46112:SF2">
    <property type="entry name" value="XAA-PRO AMINOPEPTIDASE P-RELATED"/>
    <property type="match status" value="1"/>
</dbReference>
<evidence type="ECO:0000256" key="1">
    <source>
        <dbReference type="ARBA" id="ARBA00020658"/>
    </source>
</evidence>
<dbReference type="InterPro" id="IPR000994">
    <property type="entry name" value="Pept_M24"/>
</dbReference>
<evidence type="ECO:0000313" key="5">
    <source>
        <dbReference type="Proteomes" id="UP000249789"/>
    </source>
</evidence>
<proteinExistence type="predicted"/>
<dbReference type="GeneID" id="63867497"/>
<dbReference type="VEuPathDB" id="FungiDB:BO72DRAFT_528206"/>
<dbReference type="AlphaFoldDB" id="A0A8G1RPE9"/>
<gene>
    <name evidence="4" type="ORF">BO72DRAFT_528206</name>
</gene>
<dbReference type="Gene3D" id="3.40.350.10">
    <property type="entry name" value="Creatinase/prolidase N-terminal domain"/>
    <property type="match status" value="1"/>
</dbReference>
<organism evidence="4 5">
    <name type="scientific">Aspergillus fijiensis CBS 313.89</name>
    <dbReference type="NCBI Taxonomy" id="1448319"/>
    <lineage>
        <taxon>Eukaryota</taxon>
        <taxon>Fungi</taxon>
        <taxon>Dikarya</taxon>
        <taxon>Ascomycota</taxon>
        <taxon>Pezizomycotina</taxon>
        <taxon>Eurotiomycetes</taxon>
        <taxon>Eurotiomycetidae</taxon>
        <taxon>Eurotiales</taxon>
        <taxon>Aspergillaceae</taxon>
        <taxon>Aspergillus</taxon>
    </lineage>
</organism>
<sequence length="411" mass="44225">MASPPPRVQHLQSQMTAHNLDAIICTQPTSTFYLSGFNPIIYSDPVLVILPRQSGPILLVHALRSTHARSSAWTPTIHLYGTWGPTPTLAPTWPAALTTLLDGCDLPTHPTIGIEHDTLPATQHTLLRHTLSTATLTNCTPLLHASRAIKDPDEIAHTRIAATLAEKGMESAIAALAHPSTSERDAVLAALQSMHAHWAVHYPSVEICDFGSPEGGVNSGLTAWVLSGPRQAFGCDNPLPRVPRPGESVSVFVWAVANGMHAELERTVWIGEVGLGLGLGGLSPRRAMRDALDIRAEVLRLLRPGAAVRELYRAAVRGYEVRGYAAYVPGRIGHSVGLGPHELFFLEEREERMLQAGMVVAVEVNILVPGAGGVCVQLSDTFLVTAEGWERLTRFAEGEVTVRADGDVTVV</sequence>
<dbReference type="EMBL" id="KZ824646">
    <property type="protein sequence ID" value="RAK76899.1"/>
    <property type="molecule type" value="Genomic_DNA"/>
</dbReference>
<feature type="domain" description="Peptidase M24" evidence="2">
    <location>
        <begin position="157"/>
        <end position="386"/>
    </location>
</feature>
<dbReference type="PANTHER" id="PTHR46112">
    <property type="entry name" value="AMINOPEPTIDASE"/>
    <property type="match status" value="1"/>
</dbReference>
<reference evidence="4 5" key="1">
    <citation type="submission" date="2018-02" db="EMBL/GenBank/DDBJ databases">
        <title>The genomes of Aspergillus section Nigri reveals drivers in fungal speciation.</title>
        <authorList>
            <consortium name="DOE Joint Genome Institute"/>
            <person name="Vesth T.C."/>
            <person name="Nybo J."/>
            <person name="Theobald S."/>
            <person name="Brandl J."/>
            <person name="Frisvad J.C."/>
            <person name="Nielsen K.F."/>
            <person name="Lyhne E.K."/>
            <person name="Kogle M.E."/>
            <person name="Kuo A."/>
            <person name="Riley R."/>
            <person name="Clum A."/>
            <person name="Nolan M."/>
            <person name="Lipzen A."/>
            <person name="Salamov A."/>
            <person name="Henrissat B."/>
            <person name="Wiebenga A."/>
            <person name="De vries R.P."/>
            <person name="Grigoriev I.V."/>
            <person name="Mortensen U.H."/>
            <person name="Andersen M.R."/>
            <person name="Baker S.E."/>
        </authorList>
    </citation>
    <scope>NUCLEOTIDE SEQUENCE [LARGE SCALE GENOMIC DNA]</scope>
    <source>
        <strain evidence="4 5">CBS 313.89</strain>
    </source>
</reference>
<dbReference type="Proteomes" id="UP000249789">
    <property type="component" value="Unassembled WGS sequence"/>
</dbReference>
<evidence type="ECO:0000259" key="3">
    <source>
        <dbReference type="Pfam" id="PF01321"/>
    </source>
</evidence>
<dbReference type="OrthoDB" id="9995434at2759"/>
<dbReference type="SUPFAM" id="SSF55920">
    <property type="entry name" value="Creatinase/aminopeptidase"/>
    <property type="match status" value="1"/>
</dbReference>
<keyword evidence="5" id="KW-1185">Reference proteome</keyword>
<accession>A0A8G1RPE9</accession>
<dbReference type="SUPFAM" id="SSF53092">
    <property type="entry name" value="Creatinase/prolidase N-terminal domain"/>
    <property type="match status" value="1"/>
</dbReference>
<dbReference type="InterPro" id="IPR029149">
    <property type="entry name" value="Creatin/AminoP/Spt16_N"/>
</dbReference>
<dbReference type="Gene3D" id="3.90.230.10">
    <property type="entry name" value="Creatinase/methionine aminopeptidase superfamily"/>
    <property type="match status" value="1"/>
</dbReference>
<evidence type="ECO:0000313" key="4">
    <source>
        <dbReference type="EMBL" id="RAK76899.1"/>
    </source>
</evidence>
<dbReference type="CDD" id="cd01066">
    <property type="entry name" value="APP_MetAP"/>
    <property type="match status" value="1"/>
</dbReference>
<dbReference type="Pfam" id="PF00557">
    <property type="entry name" value="Peptidase_M24"/>
    <property type="match status" value="1"/>
</dbReference>
<feature type="domain" description="Creatinase N-terminal" evidence="3">
    <location>
        <begin position="7"/>
        <end position="149"/>
    </location>
</feature>
<dbReference type="InterPro" id="IPR036005">
    <property type="entry name" value="Creatinase/aminopeptidase-like"/>
</dbReference>
<dbReference type="InterPro" id="IPR000587">
    <property type="entry name" value="Creatinase_N"/>
</dbReference>
<dbReference type="RefSeq" id="XP_040800909.1">
    <property type="nucleotide sequence ID" value="XM_040950162.1"/>
</dbReference>
<protein>
    <recommendedName>
        <fullName evidence="1">Probable Xaa-Pro aminopeptidase P</fullName>
    </recommendedName>
</protein>
<dbReference type="Pfam" id="PF01321">
    <property type="entry name" value="Creatinase_N"/>
    <property type="match status" value="1"/>
</dbReference>